<sequence length="268" mass="30574">MYRKFLVRDLAVCDPVHRRYVLLPAVPDDLKALVRRPDLFCLETFLAPGDDEEDPLSFRVMCLAQCRMHLLLIVFSSLDGQWRVLTYDQWSARATLASFGNSETGLSDRQFVHGCFCWQLHFLDKLLLLDTHTMEFSDVDLPPDHRGMGRSVIVEASEGNLGMLTKWYDQDTENDPLWLTYSVLRNNQWHWEKDIPMPVKRAILVGVAEGYLLLDVLYTTPSQEDLKFGYFSVDSKTLQVELFAGLTKAISAGHLYAGFPPSLSPPTI</sequence>
<dbReference type="PANTHER" id="PTHR31264:SF32">
    <property type="entry name" value="F-BOX DOMAIN-CONTAINING PROTEIN"/>
    <property type="match status" value="1"/>
</dbReference>
<protein>
    <recommendedName>
        <fullName evidence="2">F-box associated domain-containing protein</fullName>
    </recommendedName>
</protein>
<dbReference type="OMA" id="QCRMHLL"/>
<evidence type="ECO:0000313" key="1">
    <source>
        <dbReference type="EMBL" id="EMS53234.1"/>
    </source>
</evidence>
<reference evidence="1" key="1">
    <citation type="journal article" date="2013" name="Nature">
        <title>Draft genome of the wheat A-genome progenitor Triticum urartu.</title>
        <authorList>
            <person name="Ling H.Q."/>
            <person name="Zhao S."/>
            <person name="Liu D."/>
            <person name="Wang J."/>
            <person name="Sun H."/>
            <person name="Zhang C."/>
            <person name="Fan H."/>
            <person name="Li D."/>
            <person name="Dong L."/>
            <person name="Tao Y."/>
            <person name="Gao C."/>
            <person name="Wu H."/>
            <person name="Li Y."/>
            <person name="Cui Y."/>
            <person name="Guo X."/>
            <person name="Zheng S."/>
            <person name="Wang B."/>
            <person name="Yu K."/>
            <person name="Liang Q."/>
            <person name="Yang W."/>
            <person name="Lou X."/>
            <person name="Chen J."/>
            <person name="Feng M."/>
            <person name="Jian J."/>
            <person name="Zhang X."/>
            <person name="Luo G."/>
            <person name="Jiang Y."/>
            <person name="Liu J."/>
            <person name="Wang Z."/>
            <person name="Sha Y."/>
            <person name="Zhang B."/>
            <person name="Wu H."/>
            <person name="Tang D."/>
            <person name="Shen Q."/>
            <person name="Xue P."/>
            <person name="Zou S."/>
            <person name="Wang X."/>
            <person name="Liu X."/>
            <person name="Wang F."/>
            <person name="Yang Y."/>
            <person name="An X."/>
            <person name="Dong Z."/>
            <person name="Zhang K."/>
            <person name="Zhang X."/>
            <person name="Luo M.C."/>
            <person name="Dvorak J."/>
            <person name="Tong Y."/>
            <person name="Wang J."/>
            <person name="Yang H."/>
            <person name="Li Z."/>
            <person name="Wang D."/>
            <person name="Zhang A."/>
            <person name="Wang J."/>
        </authorList>
    </citation>
    <scope>NUCLEOTIDE SEQUENCE</scope>
</reference>
<dbReference type="PANTHER" id="PTHR31264">
    <property type="entry name" value="OS07G0554500 PROTEIN-RELATED"/>
    <property type="match status" value="1"/>
</dbReference>
<organism evidence="1">
    <name type="scientific">Triticum urartu</name>
    <name type="common">Red wild einkorn</name>
    <name type="synonym">Crithodium urartu</name>
    <dbReference type="NCBI Taxonomy" id="4572"/>
    <lineage>
        <taxon>Eukaryota</taxon>
        <taxon>Viridiplantae</taxon>
        <taxon>Streptophyta</taxon>
        <taxon>Embryophyta</taxon>
        <taxon>Tracheophyta</taxon>
        <taxon>Spermatophyta</taxon>
        <taxon>Magnoliopsida</taxon>
        <taxon>Liliopsida</taxon>
        <taxon>Poales</taxon>
        <taxon>Poaceae</taxon>
        <taxon>BOP clade</taxon>
        <taxon>Pooideae</taxon>
        <taxon>Triticodae</taxon>
        <taxon>Triticeae</taxon>
        <taxon>Triticinae</taxon>
        <taxon>Triticum</taxon>
    </lineage>
</organism>
<gene>
    <name evidence="1" type="ORF">TRIUR3_21120</name>
</gene>
<evidence type="ECO:0008006" key="2">
    <source>
        <dbReference type="Google" id="ProtNLM"/>
    </source>
</evidence>
<accession>M7ZYN3</accession>
<dbReference type="EMBL" id="KD197016">
    <property type="protein sequence ID" value="EMS53234.1"/>
    <property type="molecule type" value="Genomic_DNA"/>
</dbReference>
<dbReference type="AlphaFoldDB" id="M7ZYN3"/>
<proteinExistence type="predicted"/>
<dbReference type="eggNOG" id="ENOG502R1VA">
    <property type="taxonomic scope" value="Eukaryota"/>
</dbReference>
<dbReference type="STRING" id="4572.M7ZYN3"/>
<name>M7ZYN3_TRIUA</name>